<dbReference type="InterPro" id="IPR050816">
    <property type="entry name" value="Flavin-dep_Halogenase_NPB"/>
</dbReference>
<dbReference type="InterPro" id="IPR006905">
    <property type="entry name" value="Flavin_halogenase"/>
</dbReference>
<sequence length="583" mass="64045">MDMGAEDHSRNGAANRLDTAIDLLDPPDAEAVRAWLSPARNGGGVHPGALTAILEPVGRDLRRPSPDDPAAVRTVGVIGGGTAGYLMALALRVKRPWLDVCLVESKDIPIIGVGEASVTEMLWFLHCYLGIDPVEFYQEVRPTWKLGIKFDWGPDPSGFTAPFDWASHPVGMLGALADTGSVDGFSIGSLLMMADKAPVLNLGGEPVSLMKYLPCAYHLENVRFVRYLTAVAERRGVRHVDATVAEVVLGGDGWVDHLRTTDSRDLRYDLYIDCTGFRSRLLGQALGVPFESYADSLFTDSAVTGNRDHQGHLKPYTTATTMNAGWCWTIPVPENDHHGYVYDSSEISDQQAAEELRTRFPGISDPVYVRFKSGRRSQVWRGNVMAVGNSYGFVEPLESTGLAMATIAIRTFVSVLPASWDEPLARDAVNASLNGQWDALRWFLAVHYRFNTRLDTPFWKRARAATDVSGLQPLLDVFATGAPLARRQGFVRSMLMQATPPFYGLAGVDNILLGQAVPTELVSTAEPLERWRTRRDAAEALLRHAMPHADALQAFADDPGLITELFQDEDSWLGPTRARLLET</sequence>
<dbReference type="SUPFAM" id="SSF51905">
    <property type="entry name" value="FAD/NAD(P)-binding domain"/>
    <property type="match status" value="1"/>
</dbReference>
<proteinExistence type="inferred from homology"/>
<dbReference type="Pfam" id="PF04820">
    <property type="entry name" value="Trp_halogenase"/>
    <property type="match status" value="1"/>
</dbReference>
<comment type="caution">
    <text evidence="2">The sequence shown here is derived from an EMBL/GenBank/DDBJ whole genome shotgun (WGS) entry which is preliminary data.</text>
</comment>
<comment type="similarity">
    <text evidence="1">Belongs to the flavin-dependent halogenase family. Bacterial tryptophan halogenase subfamily.</text>
</comment>
<dbReference type="PANTHER" id="PTHR43747">
    <property type="entry name" value="FAD-BINDING PROTEIN"/>
    <property type="match status" value="1"/>
</dbReference>
<gene>
    <name evidence="2" type="ORF">GCM10009839_52330</name>
</gene>
<reference evidence="3" key="1">
    <citation type="journal article" date="2019" name="Int. J. Syst. Evol. Microbiol.">
        <title>The Global Catalogue of Microorganisms (GCM) 10K type strain sequencing project: providing services to taxonomists for standard genome sequencing and annotation.</title>
        <authorList>
            <consortium name="The Broad Institute Genomics Platform"/>
            <consortium name="The Broad Institute Genome Sequencing Center for Infectious Disease"/>
            <person name="Wu L."/>
            <person name="Ma J."/>
        </authorList>
    </citation>
    <scope>NUCLEOTIDE SEQUENCE [LARGE SCALE GENOMIC DNA]</scope>
    <source>
        <strain evidence="3">JCM 16014</strain>
    </source>
</reference>
<evidence type="ECO:0000313" key="2">
    <source>
        <dbReference type="EMBL" id="GAA2042896.1"/>
    </source>
</evidence>
<dbReference type="Proteomes" id="UP001500751">
    <property type="component" value="Unassembled WGS sequence"/>
</dbReference>
<dbReference type="PANTHER" id="PTHR43747:SF4">
    <property type="entry name" value="FLAVIN-DEPENDENT TRYPTOPHAN HALOGENASE"/>
    <property type="match status" value="1"/>
</dbReference>
<evidence type="ECO:0000256" key="1">
    <source>
        <dbReference type="ARBA" id="ARBA00038396"/>
    </source>
</evidence>
<keyword evidence="3" id="KW-1185">Reference proteome</keyword>
<accession>A0ABP5GCX6</accession>
<protein>
    <submittedName>
        <fullName evidence="2">Tryptophan 7-halogenase</fullName>
    </submittedName>
</protein>
<dbReference type="EMBL" id="BAAAQN010000034">
    <property type="protein sequence ID" value="GAA2042896.1"/>
    <property type="molecule type" value="Genomic_DNA"/>
</dbReference>
<dbReference type="Gene3D" id="3.50.50.60">
    <property type="entry name" value="FAD/NAD(P)-binding domain"/>
    <property type="match status" value="1"/>
</dbReference>
<dbReference type="InterPro" id="IPR036188">
    <property type="entry name" value="FAD/NAD-bd_sf"/>
</dbReference>
<name>A0ABP5GCX6_9ACTN</name>
<organism evidence="2 3">
    <name type="scientific">Catenulispora yoronensis</name>
    <dbReference type="NCBI Taxonomy" id="450799"/>
    <lineage>
        <taxon>Bacteria</taxon>
        <taxon>Bacillati</taxon>
        <taxon>Actinomycetota</taxon>
        <taxon>Actinomycetes</taxon>
        <taxon>Catenulisporales</taxon>
        <taxon>Catenulisporaceae</taxon>
        <taxon>Catenulispora</taxon>
    </lineage>
</organism>
<evidence type="ECO:0000313" key="3">
    <source>
        <dbReference type="Proteomes" id="UP001500751"/>
    </source>
</evidence>